<evidence type="ECO:0000256" key="1">
    <source>
        <dbReference type="SAM" id="MobiDB-lite"/>
    </source>
</evidence>
<name>A0A162GX77_9BBAC</name>
<dbReference type="KEGG" id="vg:27429805"/>
<dbReference type="OrthoDB" id="7506at10239"/>
<dbReference type="RefSeq" id="YP_009249973.1">
    <property type="nucleotide sequence ID" value="NC_029996.1"/>
</dbReference>
<dbReference type="Proteomes" id="UP000202962">
    <property type="component" value="Segment"/>
</dbReference>
<dbReference type="EMBL" id="KR011718">
    <property type="protein sequence ID" value="AKR17539.1"/>
    <property type="molecule type" value="Genomic_DNA"/>
</dbReference>
<proteinExistence type="predicted"/>
<accession>A0A162GX77</accession>
<evidence type="ECO:0000313" key="3">
    <source>
        <dbReference type="Proteomes" id="UP000202962"/>
    </source>
</evidence>
<feature type="compositionally biased region" description="Polar residues" evidence="1">
    <location>
        <begin position="1"/>
        <end position="16"/>
    </location>
</feature>
<evidence type="ECO:0000313" key="2">
    <source>
        <dbReference type="EMBL" id="AKR17539.1"/>
    </source>
</evidence>
<feature type="region of interest" description="Disordered" evidence="1">
    <location>
        <begin position="1"/>
        <end position="24"/>
    </location>
</feature>
<dbReference type="GeneID" id="27429805"/>
<reference evidence="2 3" key="1">
    <citation type="submission" date="2015-03" db="EMBL/GenBank/DDBJ databases">
        <title>The complete genome sequence of Mocis sp. granulovirus.</title>
        <authorList>
            <person name="Ardisson-Araujo D.M.P."/>
            <person name="Melo F.L."/>
            <person name="Sosa-Gomez D.R."/>
            <person name="Ribeiro B.M."/>
        </authorList>
    </citation>
    <scope>NUCLEOTIDE SEQUENCE [LARGE SCALE GENOMIC DNA]</scope>
    <source>
        <strain evidence="2">Southern Brazil</strain>
    </source>
</reference>
<organism evidence="2 3">
    <name type="scientific">Mocis latipes granulovirus</name>
    <dbReference type="NCBI Taxonomy" id="2072024"/>
    <lineage>
        <taxon>Viruses</taxon>
        <taxon>Viruses incertae sedis</taxon>
        <taxon>Naldaviricetes</taxon>
        <taxon>Lefavirales</taxon>
        <taxon>Baculoviridae</taxon>
        <taxon>Betabaculovirus</taxon>
        <taxon>Betabaculovirus molatipedis</taxon>
    </lineage>
</organism>
<sequence length="375" mass="43311">MSRRNSFSNTMSSTIKSVKRRFSGNETSSSAKVKKLYVPEDLLKPISGSTDTAQYNYPSPENVYNNIDVDASDAVFAEETQPIIKINPGNIYDDPEYQAHVVRLAKNSLNHLLKANNTISINQNYVSILQAPQLPHTSDLFVIQYIINKYIQQVLNLDLTLYQMLQEWPGVNAPLYKAYVLVLINSMPNMDVKFLHKFSEALYTFYLQWVDQVPAMIEIVLNTNGHDVIKEIMTLINQSVYKPVYLLLKANNITNIEYAKQFTNIPFAELSDKDFPSDEIKNKINNEQRIISNRFLDKFNATVFQQTYKRYYLLPKATPNLDVPYIPKIITNVLNTEIIRLIRLQRTPADLFDYPLYQRPLQNTVYIENINESNA</sequence>
<keyword evidence="3" id="KW-1185">Reference proteome</keyword>
<protein>
    <submittedName>
        <fullName evidence="2">Uncharacterized protein</fullName>
    </submittedName>
</protein>